<dbReference type="InterPro" id="IPR049490">
    <property type="entry name" value="C883_1060-like_KR_N"/>
</dbReference>
<dbReference type="Gene3D" id="3.40.50.720">
    <property type="entry name" value="NAD(P)-binding Rossmann-like Domain"/>
    <property type="match status" value="4"/>
</dbReference>
<dbReference type="InterPro" id="IPR013154">
    <property type="entry name" value="ADH-like_N"/>
</dbReference>
<dbReference type="Gene3D" id="3.90.180.10">
    <property type="entry name" value="Medium-chain alcohol dehydrogenases, catalytic domain"/>
    <property type="match status" value="1"/>
</dbReference>
<dbReference type="Gene3D" id="3.40.366.10">
    <property type="entry name" value="Malonyl-Coenzyme A Acyl Carrier Protein, domain 2"/>
    <property type="match status" value="1"/>
</dbReference>
<dbReference type="Pfam" id="PF02801">
    <property type="entry name" value="Ketoacyl-synt_C"/>
    <property type="match status" value="1"/>
</dbReference>
<dbReference type="Gene3D" id="3.10.129.110">
    <property type="entry name" value="Polyketide synthase dehydratase"/>
    <property type="match status" value="1"/>
</dbReference>
<dbReference type="InterPro" id="IPR020806">
    <property type="entry name" value="PKS_PP-bd"/>
</dbReference>
<dbReference type="InterPro" id="IPR014043">
    <property type="entry name" value="Acyl_transferase_dom"/>
</dbReference>
<dbReference type="SUPFAM" id="SSF51735">
    <property type="entry name" value="NAD(P)-binding Rossmann-fold domains"/>
    <property type="match status" value="4"/>
</dbReference>
<dbReference type="GO" id="GO:0006633">
    <property type="term" value="P:fatty acid biosynthetic process"/>
    <property type="evidence" value="ECO:0007669"/>
    <property type="project" value="InterPro"/>
</dbReference>
<dbReference type="InterPro" id="IPR013217">
    <property type="entry name" value="Methyltransf_12"/>
</dbReference>
<dbReference type="InterPro" id="IPR018201">
    <property type="entry name" value="Ketoacyl_synth_AS"/>
</dbReference>
<sequence length="3002" mass="328389">MTERNQLHPRDPLALVGVGCRFPGGVYDTDSLWKMLIEGASAIGEVPEDRWHVDRYHHTDSESTGRMITRRGGFVDQIKNFDAAFWGISPREAKRMDPQQRWLLETAWEACEDAGIAPSKLRGASVGVFVGASSHDYGSLQLNDLANLDVHTNTGGTLSIAANRISYMFDLKGPSIAVDTACSSALVAVSLACRAIWSGECEAALAGGVNALITPNTSIGFSKASMLSPTGECFAFDSRADGYVRGEGAGLVLLKPLAKAIEDNDRIYAVLRSAVVNQDGQTSSMTVPSVAGQSEMLRTAYKEAGVSPQDVAYVEAHGTGTPVGDPIEAEALGRVLSQGRSADDVCWMGSIKTNIGHLESASGVAGLIKAALVLDRKQVPANRNFETPNPAIPLDRYQLSVPTELRPLPMTESGSTLAAVNSFGFGGTNAHVVMQSAPGTNAPSRTTETANRPYVLPISARDESSLQEYAKRYRQRLRTMKGDLADFCTSAGDRKELHPHRLAVIGNSPRELRRRLSQWLHHGKAGDGVVVGHAGDHRDDSVFVFTGQGSQWSAMGRGLIEREPIVRETLEEIDELFQAISGWSLLKEMLLPESESNMQQTRVAQPAIFALQVALVRLWASWGVRPTSVVGHSVGEVAAAWCAGVYSLSDAVSLIYHRSRLQNITGGAGRMLASGISVQEATEFIGEHSDRVQITAVNSPALVTLGGDTEPLELIGARIESSGRFMRWLGLDYAFHTHQMEPIKDELLASLSHLNPRPARVPFISTVSETEQVGEQMDAAYWWRNVREPVRFESAIAAILKGGARRFIEVGPHPSLRSSIEACVADQNLKATVTHSISRRTDDAMELATNLAALAIDGVEVDWGAVNQGSGAFVRQPSYPWNYHEHWLDRGNTANRVSAPMHPLLGERLNVAEPTWQFYVDTHLFPYLKDHQIWNGVIFPASGYVEIGLAVAAEMFGDESYAVEDLECKKALFVSDNAVPKVQVVFEQESKSFTVYAASGGDGDQSGTSNAVSWEIHARGRLVALPQVCDAEPIDLDQLRHRLSDRIEHEELYRDLHELGYGFGEEFSLIQEAWSGRTEVGPNSSGEQSLSRIEVSEKTAKVARQYHLHPAVLDACFQATHGTRYGSDVAEDVGQMFLPESVGRVHVHVPEIPDLLWAYAIRTRVDGPSVEYSVRVVDHSGDPVASITRFRVAQVEQVPSHVEAEDHLYQIQWEPQRLFGTRTEGPANLATTNDVIESTKESIPQRYAERGLSDYYNDFVPRIGKIVVQLIENALVESGWKYQFGENFDAEQAIADLSVDESHARLLRAEFDWMVEYGLLQTHDSGWRVVREPKHIDMTEMLVELSDEYPRFASEVALVQATGPRLAEVWSGEIDPLELLFPGGSRELLDRFYTEAGEFSTFNQLLRSAVATSIESLPPRRVLRVLEIGAGTGSLTRSLLDVLPADRVEYTFTDIGGAFIAEAKRHFSDHSSMRYQTLDIERDPASQGIDPHGYDLIVATNVLHATADLRSTLTHVKSCLASEGMFAFLEVVRPRPIWDNVFGLLEGWWRFSDCEDREGSPLLGRSRWETLLSECGFEDVRSLTCSPSESEMEQAAFFARGAEAVSDDSSQDIVEPGGALLGRTNVVVFVDSKGTGEAIASRFSQRHQRVVTVRRGTSFERFDDSGFTVVDGSSEEIQRVFAESKLDLSLPTRIIQCWTLDNDIENVGCGGLRADQNAGVLSAMQIAHALDEINPVNAPRVYFVTRSAQSVRDEDPVNGLAATPLIGFLRVANNESAAHRWTLVDLDSVGNASEADDVFYEVRGDSDEREIAYRSDHRFVSRLQHVAIDQIPQRRQRAFSQSGEIVPFKLQMEKAGVLENLTLNETVRRSPGPSEIEVRVMAGGINFRDVMKALAMHPGTSEDLLWFGDDFSGVVVAVGSEVSGIECGDRVSGIAPYAFRTHVTVDHRLTFRHSTDLTFEQATTLPTVFLTTHFAINDVARMRRGEKILIHAAAGGVGQAAIQVAKHLGLEVFATAGTPEKRELLHSMGVAHVMNSRTVEFADQVMRRTSGTGVDAVLNSLAGEFIPKSLSVLAPFGRFLEIGKIDVYGNSKVGLAAFKNNISYHMVDLAQIIVEQPDRIASILSELTSLFDSGAYRPLTHQSFPISDVVEAFRFMAQGRHIGKNVLTFPSEPSSSEPLTIGPCTEDGNLLRCDAAYLITGGAGGFGFEIAKWMVSQGARHLVLMSRSGPRDHTVDAIESLRAEGVVVTDARGDVTNFEDVQRVVRQIEDSGHELKGIVHAAMVLDDTFISDLDETRMGNVLYPKMLGAWNLHDATSEMSLDHFVCFSSFSTVVGAAKQANYNAGNSFLDALAQHRRSRGLPALTVNWGALLDAGFVARNEKTAEYLEGIGLKAFRMNEALGVFSEMILRDTSVVGAARVDWKQLGKLSPAVGTLAMYSSVTHDATTNRTNTGFHSDLRDASPSERLEILGELVTQQVAGVFGIDPDKVDKTVSLAQVGIDSLMAVELINRLETATGTRIPVNRILSGPSIVELSRTMLDLMTDLDASDESDPIASDNQTATRVSDEIDFEREAELGPLAITSDASVNEISSPRILLTGASGYLGAHLLSEILTTTESEVVCLVRANDERSGLQRLKDNLEKYSLPDCGMCERVRVVTGDFSKPRLGLSADVYDNLGSSVDVIYHNGANVNLALPYGSLKESNVGGTREMLRFAVHGKLKPMHYVSTFTVHATETNRGRVISESDCLPACDELLYGYSQTKWVSERMIEEARERGVPVTIYRPGHVTGHSETGVANTDDLLHNIVRACLMVGAAPFRSLDLDVTPVDYVSRAIVYLAQQPDTLGGTFHLTNPTPLTAEALTQWMNAGGTKVDMVPLEQWQARLLALAEAAELASHELGSAGKTSSANETNSTSEFKLLAEMMMPRLATENDRGVHGRFDCRRTLASLAPSGIVCAPADARLISVCYGYLQQSETFRRIDGVAAESPAGHLNGFVQSQNKEVH</sequence>
<evidence type="ECO:0000313" key="12">
    <source>
        <dbReference type="EMBL" id="MBB3205789.1"/>
    </source>
</evidence>
<dbReference type="InterPro" id="IPR002364">
    <property type="entry name" value="Quin_OxRdtase/zeta-crystal_CS"/>
</dbReference>
<dbReference type="RefSeq" id="WP_184303702.1">
    <property type="nucleotide sequence ID" value="NZ_JACHXU010000004.1"/>
</dbReference>
<comment type="caution">
    <text evidence="12">The sequence shown here is derived from an EMBL/GenBank/DDBJ whole genome shotgun (WGS) entry which is preliminary data.</text>
</comment>
<gene>
    <name evidence="12" type="ORF">FHS27_001593</name>
</gene>
<dbReference type="PROSITE" id="PS52004">
    <property type="entry name" value="KS3_2"/>
    <property type="match status" value="1"/>
</dbReference>
<dbReference type="Pfam" id="PF00698">
    <property type="entry name" value="Acyl_transf_1"/>
    <property type="match status" value="1"/>
</dbReference>
<dbReference type="InterPro" id="IPR011032">
    <property type="entry name" value="GroES-like_sf"/>
</dbReference>
<evidence type="ECO:0000256" key="4">
    <source>
        <dbReference type="ARBA" id="ARBA00022857"/>
    </source>
</evidence>
<dbReference type="SMART" id="SM00827">
    <property type="entry name" value="PKS_AT"/>
    <property type="match status" value="1"/>
</dbReference>
<feature type="domain" description="PKS/mFAS DH" evidence="11">
    <location>
        <begin position="902"/>
        <end position="1201"/>
    </location>
</feature>
<dbReference type="InterPro" id="IPR020841">
    <property type="entry name" value="PKS_Beta-ketoAc_synthase_dom"/>
</dbReference>
<dbReference type="Pfam" id="PF21394">
    <property type="entry name" value="Beta-ketacyl_N"/>
    <property type="match status" value="1"/>
</dbReference>
<dbReference type="FunFam" id="3.40.47.10:FF:000019">
    <property type="entry name" value="Polyketide synthase type I"/>
    <property type="match status" value="1"/>
</dbReference>
<dbReference type="InterPro" id="IPR001227">
    <property type="entry name" value="Ac_transferase_dom_sf"/>
</dbReference>
<keyword evidence="5" id="KW-0511">Multifunctional enzyme</keyword>
<dbReference type="InterPro" id="IPR016036">
    <property type="entry name" value="Malonyl_transacylase_ACP-bd"/>
</dbReference>
<feature type="domain" description="Carrier" evidence="9">
    <location>
        <begin position="2465"/>
        <end position="2542"/>
    </location>
</feature>
<feature type="region of interest" description="N-terminal hotdog fold" evidence="8">
    <location>
        <begin position="902"/>
        <end position="1029"/>
    </location>
</feature>
<dbReference type="Pfam" id="PF14765">
    <property type="entry name" value="PS-DH"/>
    <property type="match status" value="1"/>
</dbReference>
<dbReference type="InterPro" id="IPR057326">
    <property type="entry name" value="KR_dom"/>
</dbReference>
<feature type="active site" description="Proton donor; for dehydratase activity" evidence="8">
    <location>
        <position position="1114"/>
    </location>
</feature>
<dbReference type="Gene3D" id="3.40.50.150">
    <property type="entry name" value="Vaccinia Virus protein VP39"/>
    <property type="match status" value="1"/>
</dbReference>
<dbReference type="FunFam" id="3.40.366.10:FF:000002">
    <property type="entry name" value="Probable polyketide synthase 2"/>
    <property type="match status" value="1"/>
</dbReference>
<dbReference type="InterPro" id="IPR029063">
    <property type="entry name" value="SAM-dependent_MTases_sf"/>
</dbReference>
<dbReference type="PROSITE" id="PS01162">
    <property type="entry name" value="QOR_ZETA_CRYSTAL"/>
    <property type="match status" value="1"/>
</dbReference>
<keyword evidence="1" id="KW-0596">Phosphopantetheine</keyword>
<protein>
    <submittedName>
        <fullName evidence="12">Thioester reductase-like protein</fullName>
    </submittedName>
</protein>
<dbReference type="PANTHER" id="PTHR43775:SF37">
    <property type="entry name" value="SI:DKEY-61P9.11"/>
    <property type="match status" value="1"/>
</dbReference>
<keyword evidence="3" id="KW-0808">Transferase</keyword>
<dbReference type="GO" id="GO:0008270">
    <property type="term" value="F:zinc ion binding"/>
    <property type="evidence" value="ECO:0007669"/>
    <property type="project" value="InterPro"/>
</dbReference>
<dbReference type="GO" id="GO:0031177">
    <property type="term" value="F:phosphopantetheine binding"/>
    <property type="evidence" value="ECO:0007669"/>
    <property type="project" value="InterPro"/>
</dbReference>
<keyword evidence="4" id="KW-0521">NADP</keyword>
<feature type="region of interest" description="C-terminal hotdog fold" evidence="8">
    <location>
        <begin position="1044"/>
        <end position="1201"/>
    </location>
</feature>
<dbReference type="InterPro" id="IPR006162">
    <property type="entry name" value="Ppantetheine_attach_site"/>
</dbReference>
<evidence type="ECO:0000256" key="6">
    <source>
        <dbReference type="ARBA" id="ARBA00023315"/>
    </source>
</evidence>
<name>A0A7W5DX34_9BACT</name>
<feature type="domain" description="Ketosynthase family 3 (KS3)" evidence="10">
    <location>
        <begin position="10"/>
        <end position="436"/>
    </location>
</feature>
<evidence type="ECO:0000313" key="13">
    <source>
        <dbReference type="Proteomes" id="UP000536179"/>
    </source>
</evidence>
<dbReference type="InterPro" id="IPR016039">
    <property type="entry name" value="Thiolase-like"/>
</dbReference>
<dbReference type="SMART" id="SM00829">
    <property type="entry name" value="PKS_ER"/>
    <property type="match status" value="1"/>
</dbReference>
<dbReference type="InterPro" id="IPR049552">
    <property type="entry name" value="PKS_DH_N"/>
</dbReference>
<dbReference type="PROSITE" id="PS52019">
    <property type="entry name" value="PKS_MFAS_DH"/>
    <property type="match status" value="1"/>
</dbReference>
<evidence type="ECO:0000256" key="1">
    <source>
        <dbReference type="ARBA" id="ARBA00022450"/>
    </source>
</evidence>
<accession>A0A7W5DX34</accession>
<reference evidence="12 13" key="1">
    <citation type="submission" date="2020-08" db="EMBL/GenBank/DDBJ databases">
        <title>Genomic Encyclopedia of Type Strains, Phase III (KMG-III): the genomes of soil and plant-associated and newly described type strains.</title>
        <authorList>
            <person name="Whitman W."/>
        </authorList>
    </citation>
    <scope>NUCLEOTIDE SEQUENCE [LARGE SCALE GENOMIC DNA]</scope>
    <source>
        <strain evidence="12 13">CECT 8075</strain>
    </source>
</reference>
<dbReference type="PANTHER" id="PTHR43775">
    <property type="entry name" value="FATTY ACID SYNTHASE"/>
    <property type="match status" value="1"/>
</dbReference>
<proteinExistence type="predicted"/>
<dbReference type="InterPro" id="IPR013149">
    <property type="entry name" value="ADH-like_C"/>
</dbReference>
<evidence type="ECO:0000256" key="7">
    <source>
        <dbReference type="ARBA" id="ARBA00054155"/>
    </source>
</evidence>
<evidence type="ECO:0000259" key="10">
    <source>
        <dbReference type="PROSITE" id="PS52004"/>
    </source>
</evidence>
<dbReference type="FunFam" id="3.40.50.720:FF:000209">
    <property type="entry name" value="Polyketide synthase Pks12"/>
    <property type="match status" value="1"/>
</dbReference>
<dbReference type="InterPro" id="IPR013968">
    <property type="entry name" value="PKS_KR"/>
</dbReference>
<dbReference type="SUPFAM" id="SSF52151">
    <property type="entry name" value="FabD/lysophospholipase-like"/>
    <property type="match status" value="1"/>
</dbReference>
<dbReference type="InterPro" id="IPR032821">
    <property type="entry name" value="PKS_assoc"/>
</dbReference>
<keyword evidence="13" id="KW-1185">Reference proteome</keyword>
<dbReference type="InterPro" id="IPR009081">
    <property type="entry name" value="PP-bd_ACP"/>
</dbReference>
<dbReference type="SMART" id="SM00825">
    <property type="entry name" value="PKS_KS"/>
    <property type="match status" value="1"/>
</dbReference>
<dbReference type="InterPro" id="IPR042104">
    <property type="entry name" value="PKS_dehydratase_sf"/>
</dbReference>
<evidence type="ECO:0000259" key="11">
    <source>
        <dbReference type="PROSITE" id="PS52019"/>
    </source>
</evidence>
<dbReference type="PROSITE" id="PS00606">
    <property type="entry name" value="KS3_1"/>
    <property type="match status" value="1"/>
</dbReference>
<dbReference type="InterPro" id="IPR013120">
    <property type="entry name" value="FAR_NAD-bd"/>
</dbReference>
<dbReference type="InterPro" id="IPR036291">
    <property type="entry name" value="NAD(P)-bd_dom_sf"/>
</dbReference>
<dbReference type="EMBL" id="JACHXU010000004">
    <property type="protein sequence ID" value="MBB3205789.1"/>
    <property type="molecule type" value="Genomic_DNA"/>
</dbReference>
<organism evidence="12 13">
    <name type="scientific">Aporhodopirellula rubra</name>
    <dbReference type="NCBI Taxonomy" id="980271"/>
    <lineage>
        <taxon>Bacteria</taxon>
        <taxon>Pseudomonadati</taxon>
        <taxon>Planctomycetota</taxon>
        <taxon>Planctomycetia</taxon>
        <taxon>Pirellulales</taxon>
        <taxon>Pirellulaceae</taxon>
        <taxon>Aporhodopirellula</taxon>
    </lineage>
</organism>
<dbReference type="Pfam" id="PF00550">
    <property type="entry name" value="PP-binding"/>
    <property type="match status" value="1"/>
</dbReference>
<comment type="function">
    <text evidence="7">Involved in production of the polyketide antibiotic thailandamide.</text>
</comment>
<dbReference type="InterPro" id="IPR020807">
    <property type="entry name" value="PKS_DH"/>
</dbReference>
<keyword evidence="6" id="KW-0012">Acyltransferase</keyword>
<dbReference type="GO" id="GO:0004312">
    <property type="term" value="F:fatty acid synthase activity"/>
    <property type="evidence" value="ECO:0007669"/>
    <property type="project" value="TreeGrafter"/>
</dbReference>
<dbReference type="CDD" id="cd05235">
    <property type="entry name" value="SDR_e1"/>
    <property type="match status" value="1"/>
</dbReference>
<dbReference type="GO" id="GO:0016491">
    <property type="term" value="F:oxidoreductase activity"/>
    <property type="evidence" value="ECO:0007669"/>
    <property type="project" value="InterPro"/>
</dbReference>
<dbReference type="SUPFAM" id="SSF55048">
    <property type="entry name" value="Probable ACP-binding domain of malonyl-CoA ACP transacylase"/>
    <property type="match status" value="1"/>
</dbReference>
<dbReference type="SUPFAM" id="SSF47336">
    <property type="entry name" value="ACP-like"/>
    <property type="match status" value="1"/>
</dbReference>
<dbReference type="Proteomes" id="UP000536179">
    <property type="component" value="Unassembled WGS sequence"/>
</dbReference>
<evidence type="ECO:0000256" key="2">
    <source>
        <dbReference type="ARBA" id="ARBA00022553"/>
    </source>
</evidence>
<dbReference type="InterPro" id="IPR010080">
    <property type="entry name" value="Thioester_reductase-like_dom"/>
</dbReference>
<dbReference type="Pfam" id="PF08240">
    <property type="entry name" value="ADH_N"/>
    <property type="match status" value="1"/>
</dbReference>
<dbReference type="Pfam" id="PF00107">
    <property type="entry name" value="ADH_zinc_N"/>
    <property type="match status" value="1"/>
</dbReference>
<dbReference type="GO" id="GO:0004315">
    <property type="term" value="F:3-oxoacyl-[acyl-carrier-protein] synthase activity"/>
    <property type="evidence" value="ECO:0007669"/>
    <property type="project" value="InterPro"/>
</dbReference>
<dbReference type="Pfam" id="PF21089">
    <property type="entry name" value="PKS_DH_N"/>
    <property type="match status" value="1"/>
</dbReference>
<dbReference type="CDD" id="cd00833">
    <property type="entry name" value="PKS"/>
    <property type="match status" value="1"/>
</dbReference>
<dbReference type="Pfam" id="PF08659">
    <property type="entry name" value="KR"/>
    <property type="match status" value="1"/>
</dbReference>
<dbReference type="Pfam" id="PF08242">
    <property type="entry name" value="Methyltransf_12"/>
    <property type="match status" value="1"/>
</dbReference>
<dbReference type="InterPro" id="IPR050091">
    <property type="entry name" value="PKS_NRPS_Biosynth_Enz"/>
</dbReference>
<evidence type="ECO:0000256" key="8">
    <source>
        <dbReference type="PROSITE-ProRule" id="PRU01363"/>
    </source>
</evidence>
<dbReference type="SMART" id="SM00822">
    <property type="entry name" value="PKS_KR"/>
    <property type="match status" value="1"/>
</dbReference>
<dbReference type="NCBIfam" id="TIGR01746">
    <property type="entry name" value="Thioester-redct"/>
    <property type="match status" value="1"/>
</dbReference>
<evidence type="ECO:0000256" key="5">
    <source>
        <dbReference type="ARBA" id="ARBA00023268"/>
    </source>
</evidence>
<evidence type="ECO:0000256" key="3">
    <source>
        <dbReference type="ARBA" id="ARBA00022679"/>
    </source>
</evidence>
<dbReference type="CDD" id="cd05195">
    <property type="entry name" value="enoyl_red"/>
    <property type="match status" value="1"/>
</dbReference>
<dbReference type="InterPro" id="IPR049900">
    <property type="entry name" value="PKS_mFAS_DH"/>
</dbReference>
<dbReference type="Gene3D" id="1.10.1200.10">
    <property type="entry name" value="ACP-like"/>
    <property type="match status" value="1"/>
</dbReference>
<dbReference type="Pfam" id="PF00109">
    <property type="entry name" value="ketoacyl-synt"/>
    <property type="match status" value="1"/>
</dbReference>
<dbReference type="SMART" id="SM00823">
    <property type="entry name" value="PKS_PP"/>
    <property type="match status" value="1"/>
</dbReference>
<dbReference type="Gene3D" id="3.30.70.3290">
    <property type="match status" value="1"/>
</dbReference>
<keyword evidence="2" id="KW-0597">Phosphoprotein</keyword>
<dbReference type="InterPro" id="IPR036736">
    <property type="entry name" value="ACP-like_sf"/>
</dbReference>
<dbReference type="SMART" id="SM00826">
    <property type="entry name" value="PKS_DH"/>
    <property type="match status" value="1"/>
</dbReference>
<dbReference type="PROSITE" id="PS00012">
    <property type="entry name" value="PHOSPHOPANTETHEINE"/>
    <property type="match status" value="1"/>
</dbReference>
<dbReference type="Pfam" id="PF16197">
    <property type="entry name" value="KAsynt_C_assoc"/>
    <property type="match status" value="1"/>
</dbReference>
<evidence type="ECO:0000259" key="9">
    <source>
        <dbReference type="PROSITE" id="PS50075"/>
    </source>
</evidence>
<dbReference type="InterPro" id="IPR049551">
    <property type="entry name" value="PKS_DH_C"/>
</dbReference>
<dbReference type="InterPro" id="IPR014030">
    <property type="entry name" value="Ketoacyl_synth_N"/>
</dbReference>
<dbReference type="PROSITE" id="PS50075">
    <property type="entry name" value="CARRIER"/>
    <property type="match status" value="1"/>
</dbReference>
<dbReference type="InterPro" id="IPR016035">
    <property type="entry name" value="Acyl_Trfase/lysoPLipase"/>
</dbReference>
<dbReference type="SUPFAM" id="SSF50129">
    <property type="entry name" value="GroES-like"/>
    <property type="match status" value="1"/>
</dbReference>
<feature type="active site" description="Proton acceptor; for dehydratase activity" evidence="8">
    <location>
        <position position="931"/>
    </location>
</feature>
<dbReference type="SUPFAM" id="SSF53901">
    <property type="entry name" value="Thiolase-like"/>
    <property type="match status" value="1"/>
</dbReference>
<dbReference type="Gene3D" id="3.40.47.10">
    <property type="match status" value="1"/>
</dbReference>
<dbReference type="InterPro" id="IPR020843">
    <property type="entry name" value="ER"/>
</dbReference>
<dbReference type="SUPFAM" id="SSF53335">
    <property type="entry name" value="S-adenosyl-L-methionine-dependent methyltransferases"/>
    <property type="match status" value="1"/>
</dbReference>
<dbReference type="Pfam" id="PF07993">
    <property type="entry name" value="NAD_binding_4"/>
    <property type="match status" value="1"/>
</dbReference>
<dbReference type="InterPro" id="IPR014031">
    <property type="entry name" value="Ketoacyl_synth_C"/>
</dbReference>